<keyword evidence="1" id="KW-0812">Transmembrane</keyword>
<dbReference type="EMBL" id="HBJA01119919">
    <property type="protein sequence ID" value="CAE0829969.1"/>
    <property type="molecule type" value="Transcribed_RNA"/>
</dbReference>
<evidence type="ECO:0000256" key="1">
    <source>
        <dbReference type="SAM" id="Phobius"/>
    </source>
</evidence>
<dbReference type="AlphaFoldDB" id="A0A7S4G9Z0"/>
<gene>
    <name evidence="2" type="ORF">EGYM00163_LOCUS41249</name>
</gene>
<evidence type="ECO:0000313" key="2">
    <source>
        <dbReference type="EMBL" id="CAE0829969.1"/>
    </source>
</evidence>
<sequence length="490" mass="57020">MEPAQTFAKNLLKLPTAVPAIVSNLQKLSTYHEKVEDRRDRLAPLAYHTYDNFKYKTTWSVKAHTWVDPDMPLSKKEFNEYCWLRKDMEKLLPATCPLVFGTFGFLPLAVWMSNDGWLPSAFSDKKSLVETKLAYYEKYGCDLRQQIGPMLQLRLKRQLRGCFNTEHLFLHDELVESYRETFYSHYTQTQRDVRKCAHIKYFDRKPTVLLLTNKDPVELTEELEAQLNEIEKSAMSAAEKTDAINAAVREAYKKQELAGGPSTNAVPGMELPADNILLGENATEDNYIEPPEEVITLAELKVTGDRVVIPMEFRTHFEYWDREMTKQACEFLGLPFRFVSMSYNQVRIVKWYEEILQEDQLIKKEGGVQKLTDDELKVVLLDRAVMRYDEDLTRGDMEARWKEMNWLMEQKLSPFVILSWQTGFYRTTYSPEDDLPEPTILPKYNRSILDVDTHNRILPDEIMKPRPYVHPALYPNAHSAMAAEVAILSK</sequence>
<name>A0A7S4G9Z0_9EUGL</name>
<proteinExistence type="predicted"/>
<keyword evidence="1" id="KW-0472">Membrane</keyword>
<accession>A0A7S4G9Z0</accession>
<keyword evidence="1" id="KW-1133">Transmembrane helix</keyword>
<reference evidence="2" key="1">
    <citation type="submission" date="2021-01" db="EMBL/GenBank/DDBJ databases">
        <authorList>
            <person name="Corre E."/>
            <person name="Pelletier E."/>
            <person name="Niang G."/>
            <person name="Scheremetjew M."/>
            <person name="Finn R."/>
            <person name="Kale V."/>
            <person name="Holt S."/>
            <person name="Cochrane G."/>
            <person name="Meng A."/>
            <person name="Brown T."/>
            <person name="Cohen L."/>
        </authorList>
    </citation>
    <scope>NUCLEOTIDE SEQUENCE</scope>
    <source>
        <strain evidence="2">CCMP1594</strain>
    </source>
</reference>
<feature type="transmembrane region" description="Helical" evidence="1">
    <location>
        <begin position="91"/>
        <end position="112"/>
    </location>
</feature>
<organism evidence="2">
    <name type="scientific">Eutreptiella gymnastica</name>
    <dbReference type="NCBI Taxonomy" id="73025"/>
    <lineage>
        <taxon>Eukaryota</taxon>
        <taxon>Discoba</taxon>
        <taxon>Euglenozoa</taxon>
        <taxon>Euglenida</taxon>
        <taxon>Spirocuta</taxon>
        <taxon>Euglenophyceae</taxon>
        <taxon>Eutreptiales</taxon>
        <taxon>Eutreptiaceae</taxon>
        <taxon>Eutreptiella</taxon>
    </lineage>
</organism>
<protein>
    <submittedName>
        <fullName evidence="2">Uncharacterized protein</fullName>
    </submittedName>
</protein>